<dbReference type="Proteomes" id="UP000676325">
    <property type="component" value="Unassembled WGS sequence"/>
</dbReference>
<feature type="domain" description="Aminoglycoside phosphotransferase" evidence="1">
    <location>
        <begin position="38"/>
        <end position="245"/>
    </location>
</feature>
<protein>
    <submittedName>
        <fullName evidence="2">Aminoglycoside phosphotransferase family protein</fullName>
    </submittedName>
</protein>
<evidence type="ECO:0000313" key="2">
    <source>
        <dbReference type="EMBL" id="MBR7825826.1"/>
    </source>
</evidence>
<accession>A0A941E687</accession>
<organism evidence="2 3">
    <name type="scientific">Actinospica acidithermotolerans</name>
    <dbReference type="NCBI Taxonomy" id="2828514"/>
    <lineage>
        <taxon>Bacteria</taxon>
        <taxon>Bacillati</taxon>
        <taxon>Actinomycetota</taxon>
        <taxon>Actinomycetes</taxon>
        <taxon>Catenulisporales</taxon>
        <taxon>Actinospicaceae</taxon>
        <taxon>Actinospica</taxon>
    </lineage>
</organism>
<sequence length="298" mass="33017">MNRQADAFNSATTPPILETACLSAGFDSSGARLLRHHTNAVYLLPQPGAVVKITRRGTRLPRIRRTLELAGELVALHVPVTGPYPGIVQPMTVHGHHVTFWTAIDPVRAPHAADLAYPLHQLHNTRIPTGLDLQRLDPFAAVSRSLARTSLLDDEERDFLTDYAGRLAKEYERLEYAGSARLIHGDAHHSNALVSAGGPVLADLESACMGHVEWDLTTLAVHCERFGHPSSEYDEFADCYGRDIRNWPGYTTLKAVRELRMITTNSWKAQADTPAAHEVHRRIDGLRAGVLDQPWNLL</sequence>
<reference evidence="2" key="1">
    <citation type="submission" date="2021-04" db="EMBL/GenBank/DDBJ databases">
        <title>Genome based classification of Actinospica acidithermotolerans sp. nov., an actinobacterium isolated from an Indonesian hot spring.</title>
        <authorList>
            <person name="Kusuma A.B."/>
            <person name="Putra K.E."/>
            <person name="Nafisah S."/>
            <person name="Loh J."/>
            <person name="Nouioui I."/>
            <person name="Goodfellow M."/>
        </authorList>
    </citation>
    <scope>NUCLEOTIDE SEQUENCE</scope>
    <source>
        <strain evidence="2">MGRD01-02</strain>
    </source>
</reference>
<dbReference type="RefSeq" id="WP_212516981.1">
    <property type="nucleotide sequence ID" value="NZ_JAGSOH010000009.1"/>
</dbReference>
<dbReference type="Pfam" id="PF01636">
    <property type="entry name" value="APH"/>
    <property type="match status" value="1"/>
</dbReference>
<proteinExistence type="predicted"/>
<dbReference type="InterPro" id="IPR002575">
    <property type="entry name" value="Aminoglycoside_PTrfase"/>
</dbReference>
<comment type="caution">
    <text evidence="2">The sequence shown here is derived from an EMBL/GenBank/DDBJ whole genome shotgun (WGS) entry which is preliminary data.</text>
</comment>
<evidence type="ECO:0000313" key="3">
    <source>
        <dbReference type="Proteomes" id="UP000676325"/>
    </source>
</evidence>
<name>A0A941E687_9ACTN</name>
<dbReference type="SUPFAM" id="SSF56112">
    <property type="entry name" value="Protein kinase-like (PK-like)"/>
    <property type="match status" value="1"/>
</dbReference>
<keyword evidence="3" id="KW-1185">Reference proteome</keyword>
<dbReference type="AlphaFoldDB" id="A0A941E687"/>
<gene>
    <name evidence="2" type="ORF">KDK95_05860</name>
</gene>
<dbReference type="Gene3D" id="3.90.1200.10">
    <property type="match status" value="1"/>
</dbReference>
<dbReference type="InterPro" id="IPR011009">
    <property type="entry name" value="Kinase-like_dom_sf"/>
</dbReference>
<evidence type="ECO:0000259" key="1">
    <source>
        <dbReference type="Pfam" id="PF01636"/>
    </source>
</evidence>
<dbReference type="EMBL" id="JAGSOH010000009">
    <property type="protein sequence ID" value="MBR7825826.1"/>
    <property type="molecule type" value="Genomic_DNA"/>
</dbReference>